<evidence type="ECO:0008006" key="3">
    <source>
        <dbReference type="Google" id="ProtNLM"/>
    </source>
</evidence>
<dbReference type="AlphaFoldDB" id="A0A2N5PI35"/>
<dbReference type="InterPro" id="IPR053745">
    <property type="entry name" value="Viral_Tail_Comp_sf"/>
</dbReference>
<protein>
    <recommendedName>
        <fullName evidence="3">DUF3168 domain-containing protein</fullName>
    </recommendedName>
</protein>
<dbReference type="RefSeq" id="WP_101869972.1">
    <property type="nucleotide sequence ID" value="NZ_NIHS01000002.1"/>
</dbReference>
<evidence type="ECO:0000313" key="2">
    <source>
        <dbReference type="Proteomes" id="UP000234891"/>
    </source>
</evidence>
<gene>
    <name evidence="1" type="ORF">CDL26_01480</name>
</gene>
<dbReference type="Proteomes" id="UP000234891">
    <property type="component" value="Unassembled WGS sequence"/>
</dbReference>
<sequence length="131" mass="15095">MDPQQELFTKLLTKLLTEIKALGYDVYDGFLPPDGTPYPFVYLADSQLIDDANKTAVFGSVHQTIHVWHNNPRQRGMVSKMLLAIKNVCRRLDHTENFAWNVRNVNQRILPDTTTKQPLLHGVLEIEFKFS</sequence>
<dbReference type="Gene3D" id="3.30.2000.30">
    <property type="match status" value="1"/>
</dbReference>
<evidence type="ECO:0000313" key="1">
    <source>
        <dbReference type="EMBL" id="PLT74767.1"/>
    </source>
</evidence>
<reference evidence="1 2" key="1">
    <citation type="journal article" date="2017" name="Genome Med.">
        <title>A novel Ruminococcus gnavus clade enriched in inflammatory bowel disease patients.</title>
        <authorList>
            <person name="Hall A.B."/>
            <person name="Yassour M."/>
            <person name="Sauk J."/>
            <person name="Garner A."/>
            <person name="Jiang X."/>
            <person name="Arthur T."/>
            <person name="Lagoudas G.K."/>
            <person name="Vatanen T."/>
            <person name="Fornelos N."/>
            <person name="Wilson R."/>
            <person name="Bertha M."/>
            <person name="Cohen M."/>
            <person name="Garber J."/>
            <person name="Khalili H."/>
            <person name="Gevers D."/>
            <person name="Ananthakrishnan A.N."/>
            <person name="Kugathasan S."/>
            <person name="Lander E.S."/>
            <person name="Blainey P."/>
            <person name="Vlamakis H."/>
            <person name="Xavier R.J."/>
            <person name="Huttenhower C."/>
        </authorList>
    </citation>
    <scope>NUCLEOTIDE SEQUENCE [LARGE SCALE GENOMIC DNA]</scope>
    <source>
        <strain evidence="1 2">RJX1124</strain>
    </source>
</reference>
<name>A0A2N5PI35_MEDGN</name>
<dbReference type="EMBL" id="NIHS01000002">
    <property type="protein sequence ID" value="PLT74767.1"/>
    <property type="molecule type" value="Genomic_DNA"/>
</dbReference>
<comment type="caution">
    <text evidence="1">The sequence shown here is derived from an EMBL/GenBank/DDBJ whole genome shotgun (WGS) entry which is preliminary data.</text>
</comment>
<proteinExistence type="predicted"/>
<accession>A0A2N5PI35</accession>
<organism evidence="1 2">
    <name type="scientific">Mediterraneibacter gnavus</name>
    <name type="common">Ruminococcus gnavus</name>
    <dbReference type="NCBI Taxonomy" id="33038"/>
    <lineage>
        <taxon>Bacteria</taxon>
        <taxon>Bacillati</taxon>
        <taxon>Bacillota</taxon>
        <taxon>Clostridia</taxon>
        <taxon>Lachnospirales</taxon>
        <taxon>Lachnospiraceae</taxon>
        <taxon>Mediterraneibacter</taxon>
    </lineage>
</organism>